<feature type="non-terminal residue" evidence="2">
    <location>
        <position position="1"/>
    </location>
</feature>
<reference evidence="2" key="1">
    <citation type="journal article" date="2014" name="Front. Microbiol.">
        <title>High frequency of phylogenetically diverse reductive dehalogenase-homologous genes in deep subseafloor sedimentary metagenomes.</title>
        <authorList>
            <person name="Kawai M."/>
            <person name="Futagami T."/>
            <person name="Toyoda A."/>
            <person name="Takaki Y."/>
            <person name="Nishi S."/>
            <person name="Hori S."/>
            <person name="Arai W."/>
            <person name="Tsubouchi T."/>
            <person name="Morono Y."/>
            <person name="Uchiyama I."/>
            <person name="Ito T."/>
            <person name="Fujiyama A."/>
            <person name="Inagaki F."/>
            <person name="Takami H."/>
        </authorList>
    </citation>
    <scope>NUCLEOTIDE SEQUENCE</scope>
    <source>
        <strain evidence="2">Expedition CK06-06</strain>
    </source>
</reference>
<keyword evidence="1" id="KW-1133">Transmembrane helix</keyword>
<dbReference type="SUPFAM" id="SSF53448">
    <property type="entry name" value="Nucleotide-diphospho-sugar transferases"/>
    <property type="match status" value="1"/>
</dbReference>
<evidence type="ECO:0008006" key="3">
    <source>
        <dbReference type="Google" id="ProtNLM"/>
    </source>
</evidence>
<dbReference type="Gene3D" id="3.90.550.10">
    <property type="entry name" value="Spore Coat Polysaccharide Biosynthesis Protein SpsA, Chain A"/>
    <property type="match status" value="1"/>
</dbReference>
<dbReference type="InterPro" id="IPR029044">
    <property type="entry name" value="Nucleotide-diphossugar_trans"/>
</dbReference>
<feature type="transmembrane region" description="Helical" evidence="1">
    <location>
        <begin position="140"/>
        <end position="159"/>
    </location>
</feature>
<name>X0YY81_9ZZZZ</name>
<sequence>IVFIDADITLPENWLVKVMTQLEQFDAVGGIAIPDGDIMYICEKFKLEPKPQPATTGITGNNVIYKGEFLKKIKLNPEMRDGEDTDLNWRLQEAGYKIKLIEDLFVIHKENISFKRSLKRIFSYGIGATKLFKKYKKLRLPDLIFFFFMPLLIINIILLITGNLILLPLLIIYPFIVGFGHILRKFYRKKNKLISFMFAGFVNSFFIMSYFLGRIVGFLYK</sequence>
<accession>X0YY81</accession>
<evidence type="ECO:0000256" key="1">
    <source>
        <dbReference type="SAM" id="Phobius"/>
    </source>
</evidence>
<organism evidence="2">
    <name type="scientific">marine sediment metagenome</name>
    <dbReference type="NCBI Taxonomy" id="412755"/>
    <lineage>
        <taxon>unclassified sequences</taxon>
        <taxon>metagenomes</taxon>
        <taxon>ecological metagenomes</taxon>
    </lineage>
</organism>
<feature type="transmembrane region" description="Helical" evidence="1">
    <location>
        <begin position="165"/>
        <end position="183"/>
    </location>
</feature>
<feature type="transmembrane region" description="Helical" evidence="1">
    <location>
        <begin position="195"/>
        <end position="220"/>
    </location>
</feature>
<dbReference type="EMBL" id="BART01003807">
    <property type="protein sequence ID" value="GAG61809.1"/>
    <property type="molecule type" value="Genomic_DNA"/>
</dbReference>
<comment type="caution">
    <text evidence="2">The sequence shown here is derived from an EMBL/GenBank/DDBJ whole genome shotgun (WGS) entry which is preliminary data.</text>
</comment>
<keyword evidence="1" id="KW-0812">Transmembrane</keyword>
<keyword evidence="1" id="KW-0472">Membrane</keyword>
<dbReference type="AlphaFoldDB" id="X0YY81"/>
<protein>
    <recommendedName>
        <fullName evidence="3">Glycosyltransferase 2-like domain-containing protein</fullName>
    </recommendedName>
</protein>
<proteinExistence type="predicted"/>
<evidence type="ECO:0000313" key="2">
    <source>
        <dbReference type="EMBL" id="GAG61809.1"/>
    </source>
</evidence>
<gene>
    <name evidence="2" type="ORF">S01H4_10122</name>
</gene>